<sequence>MEDKYNWAGNYRYGSAELLEPESLEEVRDMAVRCSRIRALGSRHSFNGIADTGGSQISLRKLNRVIELDRAQRTVTVEGGIRYGDLCRYLDEQGYALHNLASLPHISVAGAVATATHGSGDRNGGLAVAVRAIELVKADGEIAVLERGKDRDFEGAVVGIGGLGIVTMLTLDVVPAFQISQTVYDELPLSALDGRIDDLFSAAYSVSLFTDWTSPAFNQVWVKRKVAGEGVEAAWAESTEFFGAQPAPVKRHPVPGQSAVNCSEQLGTPGPWYERLPHFRMDFTPSAGHELQSEYFVPRQHALEALRALDGIRERIAPLLFISEVRTIAADEFWMSPCYKQDSVGLHFTWKPDWEGVREALPLIERELAPFGARPHWAKLFTMEPERVQARYERLADFRQLLERYDPEGKFRNAYLDTYIVQQ</sequence>
<evidence type="ECO:0000313" key="5">
    <source>
        <dbReference type="Proteomes" id="UP000323257"/>
    </source>
</evidence>
<dbReference type="Pfam" id="PF01565">
    <property type="entry name" value="FAD_binding_4"/>
    <property type="match status" value="1"/>
</dbReference>
<dbReference type="AlphaFoldDB" id="A0A5S5CHM6"/>
<evidence type="ECO:0000256" key="2">
    <source>
        <dbReference type="ARBA" id="ARBA00023002"/>
    </source>
</evidence>
<keyword evidence="1" id="KW-0285">Flavoprotein</keyword>
<dbReference type="Pfam" id="PF04030">
    <property type="entry name" value="ALO"/>
    <property type="match status" value="1"/>
</dbReference>
<reference evidence="4 5" key="1">
    <citation type="submission" date="2019-07" db="EMBL/GenBank/DDBJ databases">
        <title>Genomic Encyclopedia of Type Strains, Phase III (KMG-III): the genomes of soil and plant-associated and newly described type strains.</title>
        <authorList>
            <person name="Whitman W."/>
        </authorList>
    </citation>
    <scope>NUCLEOTIDE SEQUENCE [LARGE SCALE GENOMIC DNA]</scope>
    <source>
        <strain evidence="4 5">BL24</strain>
    </source>
</reference>
<dbReference type="Gene3D" id="3.30.70.2520">
    <property type="match status" value="1"/>
</dbReference>
<name>A0A5S5CHM6_9BACL</name>
<dbReference type="InterPro" id="IPR010031">
    <property type="entry name" value="FAD_lactone_oxidase-like"/>
</dbReference>
<evidence type="ECO:0000256" key="1">
    <source>
        <dbReference type="ARBA" id="ARBA00022630"/>
    </source>
</evidence>
<keyword evidence="2" id="KW-0560">Oxidoreductase</keyword>
<dbReference type="Gene3D" id="3.30.70.2530">
    <property type="match status" value="1"/>
</dbReference>
<dbReference type="InterPro" id="IPR016169">
    <property type="entry name" value="FAD-bd_PCMH_sub2"/>
</dbReference>
<protein>
    <submittedName>
        <fullName evidence="4">Xylitol oxidase</fullName>
    </submittedName>
</protein>
<dbReference type="PANTHER" id="PTHR43762">
    <property type="entry name" value="L-GULONOLACTONE OXIDASE"/>
    <property type="match status" value="1"/>
</dbReference>
<accession>A0A5S5CHM6</accession>
<dbReference type="InterPro" id="IPR007173">
    <property type="entry name" value="ALO_C"/>
</dbReference>
<gene>
    <name evidence="4" type="ORF">BCM02_101417</name>
</gene>
<proteinExistence type="predicted"/>
<dbReference type="GO" id="GO:0080049">
    <property type="term" value="F:L-gulono-1,4-lactone dehydrogenase activity"/>
    <property type="evidence" value="ECO:0007669"/>
    <property type="project" value="TreeGrafter"/>
</dbReference>
<dbReference type="RefSeq" id="WP_148927377.1">
    <property type="nucleotide sequence ID" value="NZ_VNHS01000001.1"/>
</dbReference>
<keyword evidence="5" id="KW-1185">Reference proteome</keyword>
<dbReference type="InterPro" id="IPR016167">
    <property type="entry name" value="FAD-bd_PCMH_sub1"/>
</dbReference>
<dbReference type="SUPFAM" id="SSF56176">
    <property type="entry name" value="FAD-binding/transporter-associated domain-like"/>
    <property type="match status" value="1"/>
</dbReference>
<evidence type="ECO:0000313" key="4">
    <source>
        <dbReference type="EMBL" id="TYP79299.1"/>
    </source>
</evidence>
<dbReference type="GO" id="GO:0071949">
    <property type="term" value="F:FAD binding"/>
    <property type="evidence" value="ECO:0007669"/>
    <property type="project" value="InterPro"/>
</dbReference>
<dbReference type="Gene3D" id="3.30.465.10">
    <property type="match status" value="1"/>
</dbReference>
<dbReference type="PIRSF" id="PIRSF000136">
    <property type="entry name" value="LGO_GLO"/>
    <property type="match status" value="1"/>
</dbReference>
<dbReference type="Proteomes" id="UP000323257">
    <property type="component" value="Unassembled WGS sequence"/>
</dbReference>
<organism evidence="4 5">
    <name type="scientific">Paenibacillus methanolicus</name>
    <dbReference type="NCBI Taxonomy" id="582686"/>
    <lineage>
        <taxon>Bacteria</taxon>
        <taxon>Bacillati</taxon>
        <taxon>Bacillota</taxon>
        <taxon>Bacilli</taxon>
        <taxon>Bacillales</taxon>
        <taxon>Paenibacillaceae</taxon>
        <taxon>Paenibacillus</taxon>
    </lineage>
</organism>
<feature type="domain" description="FAD-binding PCMH-type" evidence="3">
    <location>
        <begin position="11"/>
        <end position="176"/>
    </location>
</feature>
<dbReference type="InterPro" id="IPR006094">
    <property type="entry name" value="Oxid_FAD_bind_N"/>
</dbReference>
<evidence type="ECO:0000259" key="3">
    <source>
        <dbReference type="PROSITE" id="PS51387"/>
    </source>
</evidence>
<dbReference type="OrthoDB" id="9800184at2"/>
<dbReference type="GO" id="GO:0003885">
    <property type="term" value="F:D-arabinono-1,4-lactone oxidase activity"/>
    <property type="evidence" value="ECO:0007669"/>
    <property type="project" value="InterPro"/>
</dbReference>
<dbReference type="Gene3D" id="1.10.45.10">
    <property type="entry name" value="Vanillyl-alcohol Oxidase, Chain A, domain 4"/>
    <property type="match status" value="1"/>
</dbReference>
<dbReference type="PANTHER" id="PTHR43762:SF1">
    <property type="entry name" value="D-ARABINONO-1,4-LACTONE OXIDASE"/>
    <property type="match status" value="1"/>
</dbReference>
<dbReference type="GO" id="GO:0016020">
    <property type="term" value="C:membrane"/>
    <property type="evidence" value="ECO:0007669"/>
    <property type="project" value="InterPro"/>
</dbReference>
<dbReference type="InterPro" id="IPR016166">
    <property type="entry name" value="FAD-bd_PCMH"/>
</dbReference>
<dbReference type="Gene3D" id="3.30.43.10">
    <property type="entry name" value="Uridine Diphospho-n-acetylenolpyruvylglucosamine Reductase, domain 2"/>
    <property type="match status" value="1"/>
</dbReference>
<dbReference type="InterPro" id="IPR016171">
    <property type="entry name" value="Vanillyl_alc_oxidase_C-sub2"/>
</dbReference>
<dbReference type="PROSITE" id="PS51387">
    <property type="entry name" value="FAD_PCMH"/>
    <property type="match status" value="1"/>
</dbReference>
<dbReference type="EMBL" id="VNHS01000001">
    <property type="protein sequence ID" value="TYP79299.1"/>
    <property type="molecule type" value="Genomic_DNA"/>
</dbReference>
<dbReference type="InterPro" id="IPR036318">
    <property type="entry name" value="FAD-bd_PCMH-like_sf"/>
</dbReference>
<comment type="caution">
    <text evidence="4">The sequence shown here is derived from an EMBL/GenBank/DDBJ whole genome shotgun (WGS) entry which is preliminary data.</text>
</comment>